<dbReference type="GO" id="GO:0030692">
    <property type="term" value="C:Noc4p-Nop14p complex"/>
    <property type="evidence" value="ECO:0007669"/>
    <property type="project" value="TreeGrafter"/>
</dbReference>
<dbReference type="EMBL" id="GGLE01005767">
    <property type="protein sequence ID" value="MBY09893.1"/>
    <property type="molecule type" value="Transcribed_RNA"/>
</dbReference>
<dbReference type="InterPro" id="IPR027193">
    <property type="entry name" value="Noc4"/>
</dbReference>
<accession>A0A2R5LK37</accession>
<dbReference type="GO" id="GO:0032040">
    <property type="term" value="C:small-subunit processome"/>
    <property type="evidence" value="ECO:0007669"/>
    <property type="project" value="TreeGrafter"/>
</dbReference>
<dbReference type="InterPro" id="IPR005612">
    <property type="entry name" value="CCAAT-binding_factor"/>
</dbReference>
<keyword evidence="2" id="KW-1133">Transmembrane helix</keyword>
<sequence>MTADDIKRKTQEFLSDKRHSNNLVDIIAGLLSDENRVVTASINATNQVFCHLLQTSTVLTDTCDETVQEAIGKYNDWLRDRFVDAQNGLLDMLSTGQTKHRLLCLDTLMKWIELEANCKKPGEHHVPHAKLERVVYALLSSDVDMKDVVDKFGEYMKLADVKTFTLKFLLKATKEWKRSPPNEQYLKNMYCLIRNIDIAQRPPSDKVPVPVLGGEKVFVVNAEQDVKRISAVWISFIAQKLPVKLYKELLILLPDKIIPHLHNPLLVADFFIESYNRGGALSLMALNGLFILIHKYHLDYPNFYEKLYALLVPDVFYQKYRARFFFLMDLFLSSTHIPAYLVAAFAKRLARLALTAPSYGLQYVIPFIGNLMIRHKGLDFLINSDGEEDMKTDPYDENEPDPAKCRATESCLWELKTLQSHWHPDIAKKARFIENPLQRVECDISQTLEDGYREMMLKAKKKKYKEAPVNFHQPTGILQQKEECLSQLWDLE</sequence>
<reference evidence="4" key="1">
    <citation type="submission" date="2018-03" db="EMBL/GenBank/DDBJ databases">
        <title>The relapsing fever spirochete Borrelia turicatae persists in the highly oxidative environment of its soft-bodied tick vector.</title>
        <authorList>
            <person name="Bourret T.J."/>
            <person name="Boyle W.K."/>
            <person name="Valenzuela J.G."/>
            <person name="Oliveira F."/>
            <person name="Lopez J.E."/>
        </authorList>
    </citation>
    <scope>NUCLEOTIDE SEQUENCE</scope>
    <source>
        <strain evidence="4">Kansas strain/isolate</strain>
        <tissue evidence="4">Salivary glands</tissue>
    </source>
</reference>
<proteinExistence type="inferred from homology"/>
<keyword evidence="2" id="KW-0472">Membrane</keyword>
<comment type="similarity">
    <text evidence="1">Belongs to the CBF/MAK21 family.</text>
</comment>
<organism evidence="4">
    <name type="scientific">Ornithodoros turicata</name>
    <dbReference type="NCBI Taxonomy" id="34597"/>
    <lineage>
        <taxon>Eukaryota</taxon>
        <taxon>Metazoa</taxon>
        <taxon>Ecdysozoa</taxon>
        <taxon>Arthropoda</taxon>
        <taxon>Chelicerata</taxon>
        <taxon>Arachnida</taxon>
        <taxon>Acari</taxon>
        <taxon>Parasitiformes</taxon>
        <taxon>Ixodida</taxon>
        <taxon>Ixodoidea</taxon>
        <taxon>Argasidae</taxon>
        <taxon>Ornithodorinae</taxon>
        <taxon>Ornithodoros</taxon>
    </lineage>
</organism>
<name>A0A2R5LK37_9ACAR</name>
<evidence type="ECO:0000259" key="3">
    <source>
        <dbReference type="Pfam" id="PF03914"/>
    </source>
</evidence>
<evidence type="ECO:0000313" key="4">
    <source>
        <dbReference type="EMBL" id="MBY09893.1"/>
    </source>
</evidence>
<feature type="transmembrane region" description="Helical" evidence="2">
    <location>
        <begin position="324"/>
        <end position="346"/>
    </location>
</feature>
<feature type="domain" description="CCAAT-binding factor" evidence="3">
    <location>
        <begin position="282"/>
        <end position="429"/>
    </location>
</feature>
<keyword evidence="2" id="KW-0812">Transmembrane</keyword>
<dbReference type="PANTHER" id="PTHR12455:SF0">
    <property type="entry name" value="NUCLEOLAR COMPLEX PROTEIN 4 HOMOLOG"/>
    <property type="match status" value="1"/>
</dbReference>
<protein>
    <submittedName>
        <fullName evidence="4">Putative nucleolar complex protein</fullName>
    </submittedName>
</protein>
<evidence type="ECO:0000256" key="2">
    <source>
        <dbReference type="SAM" id="Phobius"/>
    </source>
</evidence>
<dbReference type="Pfam" id="PF03914">
    <property type="entry name" value="CBF"/>
    <property type="match status" value="1"/>
</dbReference>
<dbReference type="PANTHER" id="PTHR12455">
    <property type="entry name" value="NUCLEOLAR COMPLEX PROTEIN 4"/>
    <property type="match status" value="1"/>
</dbReference>
<dbReference type="GO" id="GO:0042254">
    <property type="term" value="P:ribosome biogenesis"/>
    <property type="evidence" value="ECO:0007669"/>
    <property type="project" value="InterPro"/>
</dbReference>
<dbReference type="AlphaFoldDB" id="A0A2R5LK37"/>
<evidence type="ECO:0000256" key="1">
    <source>
        <dbReference type="ARBA" id="ARBA00007797"/>
    </source>
</evidence>